<keyword evidence="1" id="KW-0449">Lipoprotein</keyword>
<sequence>MNEKDISEMDPKDLPDVTAFQDEFTREFMVSTEPVKEGYYLMQSKTEEYTMLYPDDAIINDLEYDVSTSNTGAYEGIKYGEDSKYYQYFVRMIYNRSERGGDIDRLKNIMKGHTHYDGEYEVMEYEDKTIHYGTTEYVTRSGNTIACIYIGIIQSNNSDQAVSYNYNVTTDYENHLDLDEIEEEVLAIMKSVEFKQ</sequence>
<name>A0ABQ2NYX1_9BACI</name>
<gene>
    <name evidence="1" type="primary">yvcA</name>
    <name evidence="1" type="ORF">GCM10011346_36600</name>
</gene>
<proteinExistence type="predicted"/>
<evidence type="ECO:0000313" key="1">
    <source>
        <dbReference type="EMBL" id="GGP14076.1"/>
    </source>
</evidence>
<dbReference type="EMBL" id="BMLW01000011">
    <property type="protein sequence ID" value="GGP14076.1"/>
    <property type="molecule type" value="Genomic_DNA"/>
</dbReference>
<dbReference type="Proteomes" id="UP000641206">
    <property type="component" value="Unassembled WGS sequence"/>
</dbReference>
<comment type="caution">
    <text evidence="1">The sequence shown here is derived from an EMBL/GenBank/DDBJ whole genome shotgun (WGS) entry which is preliminary data.</text>
</comment>
<keyword evidence="2" id="KW-1185">Reference proteome</keyword>
<accession>A0ABQ2NYX1</accession>
<protein>
    <submittedName>
        <fullName evidence="1">Lipoprotein YvcA</fullName>
    </submittedName>
</protein>
<reference evidence="2" key="1">
    <citation type="journal article" date="2019" name="Int. J. Syst. Evol. Microbiol.">
        <title>The Global Catalogue of Microorganisms (GCM) 10K type strain sequencing project: providing services to taxonomists for standard genome sequencing and annotation.</title>
        <authorList>
            <consortium name="The Broad Institute Genomics Platform"/>
            <consortium name="The Broad Institute Genome Sequencing Center for Infectious Disease"/>
            <person name="Wu L."/>
            <person name="Ma J."/>
        </authorList>
    </citation>
    <scope>NUCLEOTIDE SEQUENCE [LARGE SCALE GENOMIC DNA]</scope>
    <source>
        <strain evidence="2">CGMCC 1.7693</strain>
    </source>
</reference>
<dbReference type="RefSeq" id="WP_188735914.1">
    <property type="nucleotide sequence ID" value="NZ_BMLW01000011.1"/>
</dbReference>
<organism evidence="1 2">
    <name type="scientific">Oceanobacillus neutriphilus</name>
    <dbReference type="NCBI Taxonomy" id="531815"/>
    <lineage>
        <taxon>Bacteria</taxon>
        <taxon>Bacillati</taxon>
        <taxon>Bacillota</taxon>
        <taxon>Bacilli</taxon>
        <taxon>Bacillales</taxon>
        <taxon>Bacillaceae</taxon>
        <taxon>Oceanobacillus</taxon>
    </lineage>
</organism>
<evidence type="ECO:0000313" key="2">
    <source>
        <dbReference type="Proteomes" id="UP000641206"/>
    </source>
</evidence>